<dbReference type="Gene3D" id="1.25.40.10">
    <property type="entry name" value="Tetratricopeptide repeat domain"/>
    <property type="match status" value="1"/>
</dbReference>
<dbReference type="InterPro" id="IPR051082">
    <property type="entry name" value="Pentapeptide-BTB/POZ_domain"/>
</dbReference>
<gene>
    <name evidence="1" type="ORF">HAP41_0000004590</name>
</gene>
<dbReference type="PANTHER" id="PTHR14136:SF17">
    <property type="entry name" value="BTB_POZ DOMAIN-CONTAINING PROTEIN KCTD9"/>
    <property type="match status" value="1"/>
</dbReference>
<reference evidence="1" key="1">
    <citation type="journal article" date="2017" name="Syst. Appl. Microbiol.">
        <title>Soybeans inoculated with root zone soils of Canadian native legumes harbour diverse and novel Bradyrhizobium spp. that possess agricultural potential.</title>
        <authorList>
            <person name="Bromfield E.S.P."/>
            <person name="Cloutier S."/>
            <person name="Tambong J.T."/>
            <person name="Tran Thi T.V."/>
        </authorList>
    </citation>
    <scope>NUCLEOTIDE SEQUENCE</scope>
    <source>
        <strain evidence="1">1S5</strain>
    </source>
</reference>
<dbReference type="PANTHER" id="PTHR14136">
    <property type="entry name" value="BTB_POZ DOMAIN-CONTAINING PROTEIN KCTD9"/>
    <property type="match status" value="1"/>
</dbReference>
<reference evidence="1" key="2">
    <citation type="submission" date="2022-04" db="EMBL/GenBank/DDBJ databases">
        <authorList>
            <person name="Bromfield E.S.P."/>
            <person name="Cloutier S."/>
        </authorList>
    </citation>
    <scope>NUCLEOTIDE SEQUENCE</scope>
    <source>
        <strain evidence="1">1S5</strain>
    </source>
</reference>
<dbReference type="InterPro" id="IPR011990">
    <property type="entry name" value="TPR-like_helical_dom_sf"/>
</dbReference>
<evidence type="ECO:0000313" key="1">
    <source>
        <dbReference type="EMBL" id="UPT88417.1"/>
    </source>
</evidence>
<dbReference type="SUPFAM" id="SSF141571">
    <property type="entry name" value="Pentapeptide repeat-like"/>
    <property type="match status" value="1"/>
</dbReference>
<accession>A0A8T5VLV2</accession>
<dbReference type="InterPro" id="IPR049052">
    <property type="entry name" value="nSTAND1"/>
</dbReference>
<organism evidence="1 2">
    <name type="scientific">Bradyrhizobium barranii subsp. apii</name>
    <dbReference type="NCBI Taxonomy" id="2819348"/>
    <lineage>
        <taxon>Bacteria</taxon>
        <taxon>Pseudomonadati</taxon>
        <taxon>Pseudomonadota</taxon>
        <taxon>Alphaproteobacteria</taxon>
        <taxon>Hyphomicrobiales</taxon>
        <taxon>Nitrobacteraceae</taxon>
        <taxon>Bradyrhizobium</taxon>
        <taxon>Bradyrhizobium barranii</taxon>
    </lineage>
</organism>
<dbReference type="SUPFAM" id="SSF48452">
    <property type="entry name" value="TPR-like"/>
    <property type="match status" value="1"/>
</dbReference>
<dbReference type="Proteomes" id="UP000551709">
    <property type="component" value="Chromosome"/>
</dbReference>
<dbReference type="Gene3D" id="2.160.20.80">
    <property type="entry name" value="E3 ubiquitin-protein ligase SopA"/>
    <property type="match status" value="1"/>
</dbReference>
<protein>
    <submittedName>
        <fullName evidence="1">Uncharacterized protein</fullName>
    </submittedName>
</protein>
<dbReference type="EMBL" id="CP096255">
    <property type="protein sequence ID" value="UPT88417.1"/>
    <property type="molecule type" value="Genomic_DNA"/>
</dbReference>
<dbReference type="AlphaFoldDB" id="A0A8T5VLV2"/>
<evidence type="ECO:0000313" key="2">
    <source>
        <dbReference type="Proteomes" id="UP000551709"/>
    </source>
</evidence>
<dbReference type="Pfam" id="PF20703">
    <property type="entry name" value="nSTAND1"/>
    <property type="match status" value="1"/>
</dbReference>
<name>A0A8T5VLV2_9BRAD</name>
<sequence length="639" mass="71232">MTHAVDATVAPFQSLDALRAAHEELLETAAASGGSSPTDATFREEMMADFISRAAATGTILDAPADRKMAQGFIDYWAASHYTSARPQAAEADMHSPNRYSRLTRLAPFDARSVEDAVRQGEQILAGLSSKDIELARRMLMHLLRLSERTGACVAVPTERHVLLAQGKLAAASTILGRLIEVGVLKQTSSDYGGVVELQYEALTRKWDRLSRWIEERKKFREAALFWDRRGRKRGALRGFGVAKEADAYSDLNELELEFLHESKKNNRVLLAVATGVVVILLTGPRLSDRLYREWWVPFRVDSVTKEVKSEQSSAQTKSEDIRWLARYDQPLQFSGIRLSGVDLSNAALQRPKFGQAVLIGTKFDNARIDFGRFDEANLARTTFVNASIHGSSFDSALLCRGVDFSNTDLRETTFVNVEFEKGTAPVVKNTAWWLANGWSWEQMEILRTQDQSELEESSAFQDIKTAAERTVQTSPADTHIRARALNLKAWYLAIFGLQLDQAESAARDALKIMTTVAKGSSQEAEVRDTLGYILLQKADKAGALEQLKIAVDLDRSPEYLFRYAVAQFASGQEADGISQLQKAMTGTDFVPNHELARLRNHISGKFEDELKAQLVARRPRPPQSPQKRECPPPLVLND</sequence>
<dbReference type="RefSeq" id="WP_166104952.1">
    <property type="nucleotide sequence ID" value="NZ_CP096255.1"/>
</dbReference>
<proteinExistence type="predicted"/>